<evidence type="ECO:0000313" key="3">
    <source>
        <dbReference type="EMBL" id="PPJ57817.1"/>
    </source>
</evidence>
<dbReference type="AlphaFoldDB" id="A0A2S6CDN3"/>
<protein>
    <recommendedName>
        <fullName evidence="2">Aminotransferase class V domain-containing protein</fullName>
    </recommendedName>
</protein>
<keyword evidence="4" id="KW-1185">Reference proteome</keyword>
<evidence type="ECO:0000256" key="1">
    <source>
        <dbReference type="SAM" id="MobiDB-lite"/>
    </source>
</evidence>
<dbReference type="Proteomes" id="UP000237631">
    <property type="component" value="Unassembled WGS sequence"/>
</dbReference>
<dbReference type="STRING" id="357750.A0A2S6CDN3"/>
<dbReference type="InterPro" id="IPR015422">
    <property type="entry name" value="PyrdxlP-dep_Trfase_small"/>
</dbReference>
<comment type="caution">
    <text evidence="3">The sequence shown here is derived from an EMBL/GenBank/DDBJ whole genome shotgun (WGS) entry which is preliminary data.</text>
</comment>
<sequence length="611" mass="67811">MPSATRSDGTPVERPMSQRDSKLEVQDSIESLLPVEYPQLAGKTYLDHAGATQPAKSLNTAICEDMTNSLYGNPHSEHGPSKLAAKRVEDIRLKALEFFNADPQDFDLIFTQNTTAAVKLVHDCFRDYAAAPEGKNWWYGYHKDAHTSIVGVREGTRTHRCFRNDREVELWIESRGLGGANPNDVALFAYPAQSNMTGKRLPLEWAPRIRNRVKAHTYVLLDAAAYTSTAQLDLSDAASAPDFVTLSFYKIFGAPYLGCLIVKKSAWKVMESRKYFGGGTVEMVIAVNDSWVQQKGSMHLHERLEDGTLPLRQIFELDHAIDVHRKLYGPAPMKTISTHTSRLTKKLYKDLSALRHTNGMPVVKIYKDRGVTFGDANTQGATIAFNIQKDRGGLVKYFDFEKEANDEDIMVRSGSLCNPGGTATYLDWSPSELKEAFVFGHKCSDPQAEFQGKPLGVIRASLGAMSTQADIDRLVRFIKEKYVDRVYETGGPISMPQEVLLDSPPKQASATVLRVSDHCQKDSMSSNFTDDSLSPPKLFNPKRHSAFLPPPTPNTAMFRHEMSKSAKEVAASLKSEQSRFRKFGRSIGEVLRIGSRSKGTHVCSGTTGGGF</sequence>
<evidence type="ECO:0000313" key="4">
    <source>
        <dbReference type="Proteomes" id="UP000237631"/>
    </source>
</evidence>
<dbReference type="InterPro" id="IPR015421">
    <property type="entry name" value="PyrdxlP-dep_Trfase_major"/>
</dbReference>
<dbReference type="SUPFAM" id="SSF53383">
    <property type="entry name" value="PLP-dependent transferases"/>
    <property type="match status" value="1"/>
</dbReference>
<name>A0A2S6CDN3_9PEZI</name>
<dbReference type="Gene3D" id="3.40.640.10">
    <property type="entry name" value="Type I PLP-dependent aspartate aminotransferase-like (Major domain)"/>
    <property type="match status" value="1"/>
</dbReference>
<dbReference type="Gene3D" id="3.90.1150.10">
    <property type="entry name" value="Aspartate Aminotransferase, domain 1"/>
    <property type="match status" value="1"/>
</dbReference>
<dbReference type="OrthoDB" id="10264306at2759"/>
<feature type="region of interest" description="Disordered" evidence="1">
    <location>
        <begin position="1"/>
        <end position="23"/>
    </location>
</feature>
<dbReference type="InterPro" id="IPR000192">
    <property type="entry name" value="Aminotrans_V_dom"/>
</dbReference>
<dbReference type="GO" id="GO:0043545">
    <property type="term" value="P:molybdopterin cofactor metabolic process"/>
    <property type="evidence" value="ECO:0007669"/>
    <property type="project" value="TreeGrafter"/>
</dbReference>
<organism evidence="3 4">
    <name type="scientific">Cercospora berteroae</name>
    <dbReference type="NCBI Taxonomy" id="357750"/>
    <lineage>
        <taxon>Eukaryota</taxon>
        <taxon>Fungi</taxon>
        <taxon>Dikarya</taxon>
        <taxon>Ascomycota</taxon>
        <taxon>Pezizomycotina</taxon>
        <taxon>Dothideomycetes</taxon>
        <taxon>Dothideomycetidae</taxon>
        <taxon>Mycosphaerellales</taxon>
        <taxon>Mycosphaerellaceae</taxon>
        <taxon>Cercospora</taxon>
    </lineage>
</organism>
<feature type="domain" description="Aminotransferase class V" evidence="2">
    <location>
        <begin position="44"/>
        <end position="474"/>
    </location>
</feature>
<gene>
    <name evidence="3" type="ORF">CBER1_00173</name>
</gene>
<dbReference type="GO" id="GO:0008265">
    <property type="term" value="F:molybdenum cofactor sulfurtransferase activity"/>
    <property type="evidence" value="ECO:0007669"/>
    <property type="project" value="TreeGrafter"/>
</dbReference>
<evidence type="ECO:0000259" key="2">
    <source>
        <dbReference type="Pfam" id="PF00266"/>
    </source>
</evidence>
<dbReference type="PANTHER" id="PTHR14237">
    <property type="entry name" value="MOLYBDOPTERIN COFACTOR SULFURASE MOSC"/>
    <property type="match status" value="1"/>
</dbReference>
<dbReference type="EMBL" id="PNEN01000488">
    <property type="protein sequence ID" value="PPJ57817.1"/>
    <property type="molecule type" value="Genomic_DNA"/>
</dbReference>
<dbReference type="Pfam" id="PF00266">
    <property type="entry name" value="Aminotran_5"/>
    <property type="match status" value="1"/>
</dbReference>
<accession>A0A2S6CDN3</accession>
<dbReference type="InterPro" id="IPR015424">
    <property type="entry name" value="PyrdxlP-dep_Trfase"/>
</dbReference>
<dbReference type="PANTHER" id="PTHR14237:SF80">
    <property type="entry name" value="MOLYBDENUM COFACTOR SULFURASE"/>
    <property type="match status" value="1"/>
</dbReference>
<reference evidence="4" key="1">
    <citation type="journal article" date="2017" name="bioRxiv">
        <title>Conservation of a gene cluster reveals novel cercosporin biosynthetic mechanisms and extends production to the genus Colletotrichum.</title>
        <authorList>
            <person name="de Jonge R."/>
            <person name="Ebert M.K."/>
            <person name="Huitt-Roehl C.R."/>
            <person name="Pal P."/>
            <person name="Suttle J.C."/>
            <person name="Spanner R.E."/>
            <person name="Neubauer J.D."/>
            <person name="Jurick W.M.II."/>
            <person name="Stott K.A."/>
            <person name="Secor G.A."/>
            <person name="Thomma B.P.H.J."/>
            <person name="Van de Peer Y."/>
            <person name="Townsend C.A."/>
            <person name="Bolton M.D."/>
        </authorList>
    </citation>
    <scope>NUCLEOTIDE SEQUENCE [LARGE SCALE GENOMIC DNA]</scope>
    <source>
        <strain evidence="4">CBS538.71</strain>
    </source>
</reference>
<proteinExistence type="predicted"/>